<evidence type="ECO:0000256" key="3">
    <source>
        <dbReference type="ARBA" id="ARBA00022553"/>
    </source>
</evidence>
<dbReference type="EMBL" id="CP003879">
    <property type="protein sequence ID" value="AFU68393.1"/>
    <property type="molecule type" value="Genomic_DNA"/>
</dbReference>
<dbReference type="Gene3D" id="1.10.287.130">
    <property type="match status" value="1"/>
</dbReference>
<dbReference type="KEGG" id="ptq:P700755_001499"/>
<dbReference type="PANTHER" id="PTHR43102">
    <property type="entry name" value="SLR1143 PROTEIN"/>
    <property type="match status" value="1"/>
</dbReference>
<sequence length="399" mass="45310">MISHDIPLNESERLKSLYKYNILDTLPEEDFDAITNIAASICKTPISLVSIIDKDRQWFKSHHGLNSTETPRDISFCSHSILTPNELFIVNDATKDERFYDNPLTTNYPNVIFYAGAPLNSSDGHCLGTLCVIDKTARKLNKDQKENLKLLAKQVVNLLELRRKNAELSQANEEVLRLNKQLSAFAYKLSHDIKTPISGIKHLSEIIQEDYALALDSKGKSWLALISSSSTYLYSLVEGMLNFTKSTNAEIVFETFNFQKLLEQIKSSCNWEHTYIINYTNCNITLKQSKIAFIQIFQNLLSNSIKFVGESQSIISISLEVDSKFYKIIYKDNGPGIDKKYHKKVFELFETLEKSSSTGIGLPTVSDLLQRLEGSIEIESPKEKKLGIEFCIKIPIIKD</sequence>
<dbReference type="Pfam" id="PF02518">
    <property type="entry name" value="HATPase_c"/>
    <property type="match status" value="1"/>
</dbReference>
<dbReference type="CDD" id="cd00082">
    <property type="entry name" value="HisKA"/>
    <property type="match status" value="1"/>
</dbReference>
<comment type="catalytic activity">
    <reaction evidence="1">
        <text>ATP + protein L-histidine = ADP + protein N-phospho-L-histidine.</text>
        <dbReference type="EC" id="2.7.13.3"/>
    </reaction>
</comment>
<dbReference type="HOGENOM" id="CLU_000445_114_44_10"/>
<feature type="domain" description="Histidine kinase" evidence="5">
    <location>
        <begin position="188"/>
        <end position="398"/>
    </location>
</feature>
<evidence type="ECO:0000256" key="2">
    <source>
        <dbReference type="ARBA" id="ARBA00012438"/>
    </source>
</evidence>
<reference evidence="6" key="1">
    <citation type="submission" date="2006-03" db="EMBL/GenBank/DDBJ databases">
        <authorList>
            <person name="Bowman J."/>
            <person name="Ferriera S."/>
            <person name="Johnson J."/>
            <person name="Kravitz S."/>
            <person name="Halpern A."/>
            <person name="Remington K."/>
            <person name="Beeson K."/>
            <person name="Tran B."/>
            <person name="Rogers Y.-H."/>
            <person name="Friedman R."/>
            <person name="Venter J.C."/>
        </authorList>
    </citation>
    <scope>NUCLEOTIDE SEQUENCE [LARGE SCALE GENOMIC DNA]</scope>
    <source>
        <strain evidence="6">ATCC 700755</strain>
    </source>
</reference>
<dbReference type="SMART" id="SM00387">
    <property type="entry name" value="HATPase_c"/>
    <property type="match status" value="1"/>
</dbReference>
<dbReference type="GO" id="GO:0000155">
    <property type="term" value="F:phosphorelay sensor kinase activity"/>
    <property type="evidence" value="ECO:0007669"/>
    <property type="project" value="InterPro"/>
</dbReference>
<name>K4IEW6_PSYTT</name>
<dbReference type="RefSeq" id="WP_015023993.1">
    <property type="nucleotide sequence ID" value="NC_018721.1"/>
</dbReference>
<evidence type="ECO:0000256" key="4">
    <source>
        <dbReference type="SAM" id="Coils"/>
    </source>
</evidence>
<feature type="coiled-coil region" evidence="4">
    <location>
        <begin position="141"/>
        <end position="181"/>
    </location>
</feature>
<dbReference type="InterPro" id="IPR005467">
    <property type="entry name" value="His_kinase_dom"/>
</dbReference>
<dbReference type="PROSITE" id="PS50109">
    <property type="entry name" value="HIS_KIN"/>
    <property type="match status" value="1"/>
</dbReference>
<dbReference type="PRINTS" id="PR00344">
    <property type="entry name" value="BCTRLSENSOR"/>
</dbReference>
<evidence type="ECO:0000256" key="1">
    <source>
        <dbReference type="ARBA" id="ARBA00000085"/>
    </source>
</evidence>
<dbReference type="InterPro" id="IPR003018">
    <property type="entry name" value="GAF"/>
</dbReference>
<keyword evidence="7" id="KW-1185">Reference proteome</keyword>
<evidence type="ECO:0000313" key="7">
    <source>
        <dbReference type="Proteomes" id="UP000008514"/>
    </source>
</evidence>
<dbReference type="eggNOG" id="COG4251">
    <property type="taxonomic scope" value="Bacteria"/>
</dbReference>
<dbReference type="Gene3D" id="3.30.450.40">
    <property type="match status" value="1"/>
</dbReference>
<dbReference type="STRING" id="313595.P700755_001499"/>
<dbReference type="Gene3D" id="3.30.565.10">
    <property type="entry name" value="Histidine kinase-like ATPase, C-terminal domain"/>
    <property type="match status" value="1"/>
</dbReference>
<dbReference type="InterPro" id="IPR004358">
    <property type="entry name" value="Sig_transdc_His_kin-like_C"/>
</dbReference>
<dbReference type="SMART" id="SM00388">
    <property type="entry name" value="HisKA"/>
    <property type="match status" value="1"/>
</dbReference>
<evidence type="ECO:0000313" key="6">
    <source>
        <dbReference type="EMBL" id="AFU68393.1"/>
    </source>
</evidence>
<dbReference type="eggNOG" id="COG2203">
    <property type="taxonomic scope" value="Bacteria"/>
</dbReference>
<protein>
    <recommendedName>
        <fullName evidence="2">histidine kinase</fullName>
        <ecNumber evidence="2">2.7.13.3</ecNumber>
    </recommendedName>
</protein>
<dbReference type="Proteomes" id="UP000008514">
    <property type="component" value="Chromosome"/>
</dbReference>
<proteinExistence type="predicted"/>
<dbReference type="InterPro" id="IPR029016">
    <property type="entry name" value="GAF-like_dom_sf"/>
</dbReference>
<dbReference type="PANTHER" id="PTHR43102:SF2">
    <property type="entry name" value="GAF DOMAIN-CONTAINING PROTEIN"/>
    <property type="match status" value="1"/>
</dbReference>
<dbReference type="SUPFAM" id="SSF55781">
    <property type="entry name" value="GAF domain-like"/>
    <property type="match status" value="1"/>
</dbReference>
<gene>
    <name evidence="6" type="ordered locus">P700755_001499</name>
</gene>
<reference evidence="6" key="2">
    <citation type="submission" date="2012-09" db="EMBL/GenBank/DDBJ databases">
        <title>The complete sequence of Psychroflexus torquis an extreme psychrophile from sea-ice that is stimulated by light.</title>
        <authorList>
            <person name="Feng S."/>
            <person name="Powell S.M."/>
            <person name="Bowman J.P."/>
        </authorList>
    </citation>
    <scope>NUCLEOTIDE SEQUENCE [LARGE SCALE GENOMIC DNA]</scope>
    <source>
        <strain evidence="6">ATCC 700755</strain>
    </source>
</reference>
<dbReference type="SUPFAM" id="SSF55874">
    <property type="entry name" value="ATPase domain of HSP90 chaperone/DNA topoisomerase II/histidine kinase"/>
    <property type="match status" value="1"/>
</dbReference>
<dbReference type="OrthoDB" id="9811889at2"/>
<dbReference type="SMART" id="SM00065">
    <property type="entry name" value="GAF"/>
    <property type="match status" value="1"/>
</dbReference>
<keyword evidence="4" id="KW-0175">Coiled coil</keyword>
<organism evidence="6 7">
    <name type="scientific">Psychroflexus torquis (strain ATCC 700755 / CIP 106069 / ACAM 623)</name>
    <dbReference type="NCBI Taxonomy" id="313595"/>
    <lineage>
        <taxon>Bacteria</taxon>
        <taxon>Pseudomonadati</taxon>
        <taxon>Bacteroidota</taxon>
        <taxon>Flavobacteriia</taxon>
        <taxon>Flavobacteriales</taxon>
        <taxon>Flavobacteriaceae</taxon>
        <taxon>Psychroflexus</taxon>
    </lineage>
</organism>
<dbReference type="SUPFAM" id="SSF47384">
    <property type="entry name" value="Homodimeric domain of signal transducing histidine kinase"/>
    <property type="match status" value="1"/>
</dbReference>
<dbReference type="InterPro" id="IPR003594">
    <property type="entry name" value="HATPase_dom"/>
</dbReference>
<dbReference type="InterPro" id="IPR036097">
    <property type="entry name" value="HisK_dim/P_sf"/>
</dbReference>
<dbReference type="EC" id="2.7.13.3" evidence="2"/>
<dbReference type="AlphaFoldDB" id="K4IEW6"/>
<dbReference type="InterPro" id="IPR036890">
    <property type="entry name" value="HATPase_C_sf"/>
</dbReference>
<dbReference type="Pfam" id="PF00512">
    <property type="entry name" value="HisKA"/>
    <property type="match status" value="1"/>
</dbReference>
<accession>K4IEW6</accession>
<evidence type="ECO:0000259" key="5">
    <source>
        <dbReference type="PROSITE" id="PS50109"/>
    </source>
</evidence>
<dbReference type="Pfam" id="PF01590">
    <property type="entry name" value="GAF"/>
    <property type="match status" value="1"/>
</dbReference>
<keyword evidence="3" id="KW-0597">Phosphoprotein</keyword>
<dbReference type="InterPro" id="IPR003661">
    <property type="entry name" value="HisK_dim/P_dom"/>
</dbReference>